<evidence type="ECO:0000313" key="3">
    <source>
        <dbReference type="EMBL" id="BDD12876.1"/>
    </source>
</evidence>
<reference evidence="3 4" key="1">
    <citation type="submission" date="2021-12" db="EMBL/GenBank/DDBJ databases">
        <title>Genome sequencing of bacteria with rrn-lacking chromosome and rrn-plasmid.</title>
        <authorList>
            <person name="Anda M."/>
            <person name="Iwasaki W."/>
        </authorList>
    </citation>
    <scope>NUCLEOTIDE SEQUENCE [LARGE SCALE GENOMIC DNA]</scope>
    <source>
        <strain evidence="3 4">DSM 100852</strain>
        <plasmid evidence="3 4">pFA7</plasmid>
    </source>
</reference>
<keyword evidence="1" id="KW-0175">Coiled coil</keyword>
<organism evidence="3 4">
    <name type="scientific">Fulvitalea axinellae</name>
    <dbReference type="NCBI Taxonomy" id="1182444"/>
    <lineage>
        <taxon>Bacteria</taxon>
        <taxon>Pseudomonadati</taxon>
        <taxon>Bacteroidota</taxon>
        <taxon>Cytophagia</taxon>
        <taxon>Cytophagales</taxon>
        <taxon>Persicobacteraceae</taxon>
        <taxon>Fulvitalea</taxon>
    </lineage>
</organism>
<feature type="coiled-coil region" evidence="1">
    <location>
        <begin position="540"/>
        <end position="591"/>
    </location>
</feature>
<sequence>MKKKLLSLILLLLPILKTQAQTVFPDGLKINFDKPILFDSGNGGFSTIIDASGYPSKGWPNNRSDNYWIRLRSLGGTHIVLNTDGVPGSPENPYDHLTIWQGNVDGDKLFSVTNIGRGYLRNTLGIGIEKTTVGASATSSEGQSLNPLLQLHSNASGVNPTLHISAHNTDEASLLLTENTENNAYGARLFYDGNSGSFFKIAIGDRGTWTDRFVIHRNGNIGAGTQVPQADFHLKSARANMYIENTDPSNWAYLRIQGPTTNFWDIGQYGDSEHLQFRPRGQSVNRVVFKQNGNVGIGISDPDPSHRLTVYEEEAHDIALFNGNTINGLNQDRFNRILVQNRNGQRSWIGLEGSGSQAIGYLGLEHKENAINPVITWDKSGNVSIGKSISLNPSDGIPSLYTGKGGSEFNRYLQLLNSKEFKSASGLKAGGILVSDAYNYASPGKNNLIVKGKIAVGTSSVTNHALTVNGTIQAKEIKVSLDGLPAPDYVFEKDYDLKSLGETQTYIQENGHLPGVPSAETMENEGLDLKKMNMILLQKIEELTLHAIQQQQKIDNQNKEMEYLKNQNKTFQEKVDKIDRLEKLLLELKAN</sequence>
<keyword evidence="3" id="KW-0614">Plasmid</keyword>
<evidence type="ECO:0000256" key="1">
    <source>
        <dbReference type="SAM" id="Coils"/>
    </source>
</evidence>
<evidence type="ECO:0000313" key="4">
    <source>
        <dbReference type="Proteomes" id="UP001348817"/>
    </source>
</evidence>
<proteinExistence type="predicted"/>
<protein>
    <recommendedName>
        <fullName evidence="5">Peptidase S74 domain-containing protein</fullName>
    </recommendedName>
</protein>
<evidence type="ECO:0008006" key="5">
    <source>
        <dbReference type="Google" id="ProtNLM"/>
    </source>
</evidence>
<feature type="signal peptide" evidence="2">
    <location>
        <begin position="1"/>
        <end position="20"/>
    </location>
</feature>
<feature type="chain" id="PRO_5043874295" description="Peptidase S74 domain-containing protein" evidence="2">
    <location>
        <begin position="21"/>
        <end position="591"/>
    </location>
</feature>
<accession>A0AAU9CLJ6</accession>
<keyword evidence="2" id="KW-0732">Signal</keyword>
<evidence type="ECO:0000256" key="2">
    <source>
        <dbReference type="SAM" id="SignalP"/>
    </source>
</evidence>
<dbReference type="Proteomes" id="UP001348817">
    <property type="component" value="Plasmid pFA7"/>
</dbReference>
<dbReference type="RefSeq" id="WP_338396067.1">
    <property type="nucleotide sequence ID" value="NZ_AP025321.1"/>
</dbReference>
<gene>
    <name evidence="3" type="ORF">FUAX_53080</name>
</gene>
<dbReference type="EMBL" id="AP025321">
    <property type="protein sequence ID" value="BDD12876.1"/>
    <property type="molecule type" value="Genomic_DNA"/>
</dbReference>
<geneLocation type="plasmid" evidence="3 4">
    <name>pFA7</name>
</geneLocation>
<dbReference type="KEGG" id="fax:FUAX_53080"/>
<dbReference type="AlphaFoldDB" id="A0AAU9CLJ6"/>
<name>A0AAU9CLJ6_9BACT</name>
<keyword evidence="4" id="KW-1185">Reference proteome</keyword>